<keyword evidence="4" id="KW-1185">Reference proteome</keyword>
<dbReference type="SUPFAM" id="SSF53474">
    <property type="entry name" value="alpha/beta-Hydrolases"/>
    <property type="match status" value="1"/>
</dbReference>
<dbReference type="GO" id="GO:0016787">
    <property type="term" value="F:hydrolase activity"/>
    <property type="evidence" value="ECO:0007669"/>
    <property type="project" value="UniProtKB-KW"/>
</dbReference>
<organism evidence="3 4">
    <name type="scientific">Thermobispora bispora (strain ATCC 19993 / DSM 43833 / CBS 139.67 / JCM 10125 / KCTC 9307 / NBRC 14880 / R51)</name>
    <dbReference type="NCBI Taxonomy" id="469371"/>
    <lineage>
        <taxon>Bacteria</taxon>
        <taxon>Bacillati</taxon>
        <taxon>Actinomycetota</taxon>
        <taxon>Actinomycetes</taxon>
        <taxon>Streptosporangiales</taxon>
        <taxon>Streptosporangiaceae</taxon>
        <taxon>Thermobispora</taxon>
    </lineage>
</organism>
<gene>
    <name evidence="3" type="ordered locus">Tbis_0209</name>
</gene>
<dbReference type="PANTHER" id="PTHR43329">
    <property type="entry name" value="EPOXIDE HYDROLASE"/>
    <property type="match status" value="1"/>
</dbReference>
<dbReference type="PRINTS" id="PR00412">
    <property type="entry name" value="EPOXHYDRLASE"/>
</dbReference>
<dbReference type="EMBL" id="CP001874">
    <property type="protein sequence ID" value="ADG86941.1"/>
    <property type="molecule type" value="Genomic_DNA"/>
</dbReference>
<dbReference type="KEGG" id="tbi:Tbis_0209"/>
<protein>
    <submittedName>
        <fullName evidence="3">Alpha/beta hydrolase fold protein</fullName>
    </submittedName>
</protein>
<dbReference type="PRINTS" id="PR00111">
    <property type="entry name" value="ABHYDROLASE"/>
</dbReference>
<proteinExistence type="predicted"/>
<dbReference type="OrthoDB" id="2987348at2"/>
<dbReference type="AlphaFoldDB" id="D6Y2Y0"/>
<sequence length="301" mass="33290">MSTEKAVIEIEGPWHHRTVHAGGTRFHVVEAGTGPLVLLLHGFPQFWWTWRHQLVALAEAGYRAVAVDLRGYGASDKPPRGYDLPTLAVDAAGLIRALGEAGAVVVGHDWGGLIAWTMSVMDPKVVRRLVVVSAPHPLRLRAALWTTLGQLKAVRHALAFQLPILPERRLTADGGALVARLLKSWSGPGWPPADVADVYRKALLIPSAANCALEYYRWFARSQVRPDGFHYAKQMRARIEAPTLQVHGALDPCLLPRTAMGSSRYVAAPYRWRLIEGAGHFPHEERPEPFNAELISWLTDL</sequence>
<dbReference type="InterPro" id="IPR029058">
    <property type="entry name" value="AB_hydrolase_fold"/>
</dbReference>
<dbReference type="Proteomes" id="UP000006640">
    <property type="component" value="Chromosome"/>
</dbReference>
<keyword evidence="1 3" id="KW-0378">Hydrolase</keyword>
<dbReference type="Pfam" id="PF00561">
    <property type="entry name" value="Abhydrolase_1"/>
    <property type="match status" value="1"/>
</dbReference>
<name>D6Y2Y0_THEBD</name>
<feature type="domain" description="AB hydrolase-1" evidence="2">
    <location>
        <begin position="35"/>
        <end position="287"/>
    </location>
</feature>
<accession>D6Y2Y0</accession>
<evidence type="ECO:0000256" key="1">
    <source>
        <dbReference type="ARBA" id="ARBA00022801"/>
    </source>
</evidence>
<dbReference type="InterPro" id="IPR000073">
    <property type="entry name" value="AB_hydrolase_1"/>
</dbReference>
<reference evidence="3 4" key="1">
    <citation type="submission" date="2010-01" db="EMBL/GenBank/DDBJ databases">
        <title>The complete genome of Thermobispora bispora DSM 43833.</title>
        <authorList>
            <consortium name="US DOE Joint Genome Institute (JGI-PGF)"/>
            <person name="Lucas S."/>
            <person name="Copeland A."/>
            <person name="Lapidus A."/>
            <person name="Glavina del Rio T."/>
            <person name="Dalin E."/>
            <person name="Tice H."/>
            <person name="Bruce D."/>
            <person name="Goodwin L."/>
            <person name="Pitluck S."/>
            <person name="Kyrpides N."/>
            <person name="Mavromatis K."/>
            <person name="Ivanova N."/>
            <person name="Mikhailova N."/>
            <person name="Chertkov O."/>
            <person name="Brettin T."/>
            <person name="Detter J.C."/>
            <person name="Han C."/>
            <person name="Larimer F."/>
            <person name="Land M."/>
            <person name="Hauser L."/>
            <person name="Markowitz V."/>
            <person name="Cheng J.-F."/>
            <person name="Hugenholtz P."/>
            <person name="Woyke T."/>
            <person name="Wu D."/>
            <person name="Jando M."/>
            <person name="Schneider S."/>
            <person name="Klenk H.-P."/>
            <person name="Eisen J.A."/>
        </authorList>
    </citation>
    <scope>NUCLEOTIDE SEQUENCE [LARGE SCALE GENOMIC DNA]</scope>
    <source>
        <strain evidence="4">ATCC 19993 / DSM 43833 / CBS 139.67 / JCM 10125 / KCTC 9307 / NBRC 14880 / R51</strain>
    </source>
</reference>
<dbReference type="STRING" id="469371.Tbis_0209"/>
<dbReference type="InterPro" id="IPR000639">
    <property type="entry name" value="Epox_hydrolase-like"/>
</dbReference>
<dbReference type="Gene3D" id="3.40.50.1820">
    <property type="entry name" value="alpha/beta hydrolase"/>
    <property type="match status" value="1"/>
</dbReference>
<evidence type="ECO:0000313" key="4">
    <source>
        <dbReference type="Proteomes" id="UP000006640"/>
    </source>
</evidence>
<dbReference type="HOGENOM" id="CLU_020336_7_3_11"/>
<dbReference type="eggNOG" id="COG0596">
    <property type="taxonomic scope" value="Bacteria"/>
</dbReference>
<evidence type="ECO:0000313" key="3">
    <source>
        <dbReference type="EMBL" id="ADG86941.1"/>
    </source>
</evidence>
<evidence type="ECO:0000259" key="2">
    <source>
        <dbReference type="Pfam" id="PF00561"/>
    </source>
</evidence>
<dbReference type="RefSeq" id="WP_013130474.1">
    <property type="nucleotide sequence ID" value="NC_014165.1"/>
</dbReference>